<dbReference type="NCBIfam" id="NF004644">
    <property type="entry name" value="PRK05989.2-2"/>
    <property type="match status" value="1"/>
</dbReference>
<dbReference type="Proteomes" id="UP000315947">
    <property type="component" value="Chromosome"/>
</dbReference>
<keyword evidence="4" id="KW-0436">Ligase</keyword>
<evidence type="ECO:0000256" key="1">
    <source>
        <dbReference type="SAM" id="MobiDB-lite"/>
    </source>
</evidence>
<dbReference type="PANTHER" id="PTHR44119">
    <property type="entry name" value="MAGNESIUM-CHELATASE SUBUNIT CHLH, CHLOROPLASTIC"/>
    <property type="match status" value="1"/>
</dbReference>
<protein>
    <submittedName>
        <fullName evidence="4">Cobaltochelatase subunit CobN</fullName>
        <ecNumber evidence="4">6.6.1.2</ecNumber>
    </submittedName>
</protein>
<feature type="compositionally biased region" description="Polar residues" evidence="1">
    <location>
        <begin position="1248"/>
        <end position="1268"/>
    </location>
</feature>
<dbReference type="InterPro" id="IPR003672">
    <property type="entry name" value="CobN/Mg_chltase"/>
</dbReference>
<dbReference type="Pfam" id="PF02514">
    <property type="entry name" value="CobN-Mg_chel"/>
    <property type="match status" value="1"/>
</dbReference>
<reference evidence="4 5" key="1">
    <citation type="submission" date="2019-07" db="EMBL/GenBank/DDBJ databases">
        <title>Shewanella sp. YLB-06 whole genomic sequence.</title>
        <authorList>
            <person name="Yu L."/>
        </authorList>
    </citation>
    <scope>NUCLEOTIDE SEQUENCE [LARGE SCALE GENOMIC DNA]</scope>
    <source>
        <strain evidence="4 5">YLB-06</strain>
    </source>
</reference>
<dbReference type="PANTHER" id="PTHR44119:SF4">
    <property type="entry name" value="AEROBIC COBALTOCHELATASE SUBUNIT COBN"/>
    <property type="match status" value="1"/>
</dbReference>
<feature type="transmembrane region" description="Helical" evidence="2">
    <location>
        <begin position="1276"/>
        <end position="1298"/>
    </location>
</feature>
<proteinExistence type="predicted"/>
<organism evidence="4 5">
    <name type="scientific">Shewanella psychropiezotolerans</name>
    <dbReference type="NCBI Taxonomy" id="2593655"/>
    <lineage>
        <taxon>Bacteria</taxon>
        <taxon>Pseudomonadati</taxon>
        <taxon>Pseudomonadota</taxon>
        <taxon>Gammaproteobacteria</taxon>
        <taxon>Alteromonadales</taxon>
        <taxon>Shewanellaceae</taxon>
        <taxon>Shewanella</taxon>
    </lineage>
</organism>
<sequence length="1309" mass="147720">MCFPGLAQADTSADTQTGAKRVLMVMSNYNSAPKKALLTKLAKEQPFELIQLVTKGKSDEEIAEQWRSADLVMLDGINPALSEYMFEKFEAIPKQFPKLKIVSLGDLEGETFNQNLADEQSQRLADYFRHAGGRNYKNLMIYIASDVLNISKIKADKPAITPVTGLYHPQYPDLLTDEEQAFFTWLAPTEQQAVIAIGIHRSAIDYEQQEVIDAMINGIEAEGQRAFAFFYDDKETKLKYTDLLTDNNGKVRANLMINYRSLHYVKKRRDEFEKLGIPVIHALNYVDGDSEQFSQAQSGISPGLTPFFLVMPEDTGSIDPVIITANNKGNKQVMPAQMDALIQRAVKHAKLAITANKDKRVAAFIWNYPPGEKNIGAAFLDVPASLEVIAEAMRQDGYNVNPKPAKEIIEAAGKLLRPYYRNEDASGLLDEDLADLLPLADYEAWFADLSESVQKGINDRWGLAKDSPMLTTKNGELAFIIPRMNLGNLIVLPQGGRSNDISEHSSLYHDMKTPINHGYLAIYLYAKQIFNADAIIHLGTHGSQEWLLGKERGLSVDDSPNLAVGNVPVFYPYIIDNVGEAMQAKRRGRATTISHLTPGFAKAGLYADIAKLNDLLSNYRLLDEGQTRENTKARITKKVEALNLLKDMAMDREEFDRDFDQNLTRLQDQLTEMAEQAQPLGVHTFGLLPKEQHLYSTMLQMLGDDFTKAAKAYEKDHGLTLPADEQKDRLNVTHLEALAGFQLLQAYIQGQQLEGLSDELNVWLTTAQQYWDNFAKIAETENLLAAMSAKYIPVSYGGDPIRSPESVPTGRNLIGFNPAKLPSKEAYEAGVFLLEQTVADYREKHGKYPQKLAFSLWSLETMRHHGALETQILHALGIRPKWDEQDDVIGIEVIPMSELKRPRIDVVVSATGLYRDAFPNVMLWMADAIDTIAKMKEDNNFAYRHSQALKQQLEDQGKTHEEADYLSSIRIFSNDSGNYGTGLADQTLDSGSWETDDAMSERYLKRMGYAYGKDESRWSEKIEDVDLYGKVLSGTDAVIFSRSTNLYALLTNDDPFQYFGGMGQAIRKLDGKTPEMYVSNLRRKDRIKTQTMASFLNNEMRGRYLHPRWIQAMQESGYAGATTILDRINSLWGWEVMTPELVRDDHWQSIFEVYVEDKYQLDMQAFFEENNAHALAQMLERMLEANRKDYWKADEATLKKMLETYISLANRFDVVTDNDKFTEFVETQGAGFGLAPLAPAMAVPPAQTNPSKAKQEVSGQKLEQVQKPSEQEEDNYWYLLPLFVLLFIFFAGAARPLLAREPQRSKEPV</sequence>
<gene>
    <name evidence="4" type="primary">cobN</name>
    <name evidence="4" type="ORF">FM037_17380</name>
</gene>
<feature type="region of interest" description="Disordered" evidence="1">
    <location>
        <begin position="1243"/>
        <end position="1268"/>
    </location>
</feature>
<dbReference type="CDD" id="cd10150">
    <property type="entry name" value="CobN_like"/>
    <property type="match status" value="1"/>
</dbReference>
<evidence type="ECO:0000313" key="5">
    <source>
        <dbReference type="Proteomes" id="UP000315947"/>
    </source>
</evidence>
<feature type="domain" description="CobN/magnesium chelatase" evidence="3">
    <location>
        <begin position="126"/>
        <end position="1197"/>
    </location>
</feature>
<keyword evidence="2" id="KW-0812">Transmembrane</keyword>
<keyword evidence="5" id="KW-1185">Reference proteome</keyword>
<name>A0ABX5X610_9GAMM</name>
<evidence type="ECO:0000259" key="3">
    <source>
        <dbReference type="Pfam" id="PF02514"/>
    </source>
</evidence>
<evidence type="ECO:0000256" key="2">
    <source>
        <dbReference type="SAM" id="Phobius"/>
    </source>
</evidence>
<accession>A0ABX5X610</accession>
<dbReference type="EC" id="6.6.1.2" evidence="4"/>
<dbReference type="GO" id="GO:0051116">
    <property type="term" value="F:cobaltochelatase activity"/>
    <property type="evidence" value="ECO:0007669"/>
    <property type="project" value="UniProtKB-EC"/>
</dbReference>
<evidence type="ECO:0000313" key="4">
    <source>
        <dbReference type="EMBL" id="QDO86731.1"/>
    </source>
</evidence>
<keyword evidence="2" id="KW-0472">Membrane</keyword>
<dbReference type="EMBL" id="CP041614">
    <property type="protein sequence ID" value="QDO86731.1"/>
    <property type="molecule type" value="Genomic_DNA"/>
</dbReference>
<keyword evidence="2" id="KW-1133">Transmembrane helix</keyword>